<reference evidence="2 3" key="1">
    <citation type="submission" date="2020-03" db="EMBL/GenBank/DDBJ databases">
        <title>Leucobacter sp. nov., isolated from beetles.</title>
        <authorList>
            <person name="Hyun D.-W."/>
            <person name="Bae J.-W."/>
        </authorList>
    </citation>
    <scope>NUCLEOTIDE SEQUENCE [LARGE SCALE GENOMIC DNA]</scope>
    <source>
        <strain evidence="2 3">HDW9A</strain>
    </source>
</reference>
<gene>
    <name evidence="2" type="ORF">G7066_04505</name>
</gene>
<protein>
    <submittedName>
        <fullName evidence="2">DUF805 domain-containing protein</fullName>
    </submittedName>
</protein>
<dbReference type="InterPro" id="IPR008523">
    <property type="entry name" value="DUF805"/>
</dbReference>
<name>A0ABX6JUX8_9MICO</name>
<evidence type="ECO:0000256" key="1">
    <source>
        <dbReference type="SAM" id="Phobius"/>
    </source>
</evidence>
<evidence type="ECO:0000313" key="3">
    <source>
        <dbReference type="Proteomes" id="UP000503441"/>
    </source>
</evidence>
<keyword evidence="1" id="KW-0472">Membrane</keyword>
<dbReference type="PANTHER" id="PTHR34980">
    <property type="entry name" value="INNER MEMBRANE PROTEIN-RELATED-RELATED"/>
    <property type="match status" value="1"/>
</dbReference>
<feature type="transmembrane region" description="Helical" evidence="1">
    <location>
        <begin position="102"/>
        <end position="122"/>
    </location>
</feature>
<dbReference type="PANTHER" id="PTHR34980:SF2">
    <property type="entry name" value="INNER MEMBRANE PROTEIN YHAH-RELATED"/>
    <property type="match status" value="1"/>
</dbReference>
<keyword evidence="1" id="KW-0812">Transmembrane</keyword>
<evidence type="ECO:0000313" key="2">
    <source>
        <dbReference type="EMBL" id="QIM18103.1"/>
    </source>
</evidence>
<dbReference type="Pfam" id="PF05656">
    <property type="entry name" value="DUF805"/>
    <property type="match status" value="1"/>
</dbReference>
<keyword evidence="1" id="KW-1133">Transmembrane helix</keyword>
<feature type="transmembrane region" description="Helical" evidence="1">
    <location>
        <begin position="134"/>
        <end position="153"/>
    </location>
</feature>
<proteinExistence type="predicted"/>
<keyword evidence="3" id="KW-1185">Reference proteome</keyword>
<organism evidence="2 3">
    <name type="scientific">Leucobacter coleopterorum</name>
    <dbReference type="NCBI Taxonomy" id="2714933"/>
    <lineage>
        <taxon>Bacteria</taxon>
        <taxon>Bacillati</taxon>
        <taxon>Actinomycetota</taxon>
        <taxon>Actinomycetes</taxon>
        <taxon>Micrococcales</taxon>
        <taxon>Microbacteriaceae</taxon>
        <taxon>Leucobacter</taxon>
    </lineage>
</organism>
<dbReference type="EMBL" id="CP049933">
    <property type="protein sequence ID" value="QIM18103.1"/>
    <property type="molecule type" value="Genomic_DNA"/>
</dbReference>
<accession>A0ABX6JUX8</accession>
<feature type="transmembrane region" description="Helical" evidence="1">
    <location>
        <begin position="41"/>
        <end position="59"/>
    </location>
</feature>
<dbReference type="RefSeq" id="WP_166329395.1">
    <property type="nucleotide sequence ID" value="NZ_CP049933.1"/>
</dbReference>
<dbReference type="Proteomes" id="UP000503441">
    <property type="component" value="Chromosome"/>
</dbReference>
<sequence length="163" mass="18395">MSNVATFRQAAAYSRRLWSRVMWSFFENAYRFRGRASRSEYWVWMATNALVLLLLWIVIPLLSGASVDRPLRIGPFGSVIFADLNLVEVVTQPGVHTLAGDICIWVSAAWVIMTLVPGITVLVRRLHDSNLSGYLGWLAILPLGQAVVLILAMRRSRPGYYRT</sequence>